<comment type="caution">
    <text evidence="4">The sequence shown here is derived from an EMBL/GenBank/DDBJ whole genome shotgun (WGS) entry which is preliminary data.</text>
</comment>
<dbReference type="InterPro" id="IPR000182">
    <property type="entry name" value="GNAT_dom"/>
</dbReference>
<feature type="domain" description="N-acetyltransferase" evidence="3">
    <location>
        <begin position="6"/>
        <end position="158"/>
    </location>
</feature>
<proteinExistence type="predicted"/>
<dbReference type="RefSeq" id="WP_106562982.1">
    <property type="nucleotide sequence ID" value="NZ_PYAU01000001.1"/>
</dbReference>
<dbReference type="PANTHER" id="PTHR43877">
    <property type="entry name" value="AMINOALKYLPHOSPHONATE N-ACETYLTRANSFERASE-RELATED-RELATED"/>
    <property type="match status" value="1"/>
</dbReference>
<evidence type="ECO:0000313" key="5">
    <source>
        <dbReference type="Proteomes" id="UP000268291"/>
    </source>
</evidence>
<dbReference type="Gene3D" id="3.40.630.30">
    <property type="match status" value="1"/>
</dbReference>
<dbReference type="InterPro" id="IPR050832">
    <property type="entry name" value="Bact_Acetyltransf"/>
</dbReference>
<sequence length="165" mass="18177">MGSPRIRLVLTSPDEMPTLRRLFDDPSFHGWGGASPLSDRELAAKYAGDRLPEVETFIVEVDASPAGLAILHDDGDRVGGMDLILLPSTRRRGIGRAVVALLVERARDVRGWMRLTVDPDLSNEAGIRFWEAAGFRPLREEPASEGREAFLLMEMVIAEVGGPER</sequence>
<evidence type="ECO:0000256" key="2">
    <source>
        <dbReference type="ARBA" id="ARBA00023315"/>
    </source>
</evidence>
<gene>
    <name evidence="4" type="ORF">ELQ93_11640</name>
</gene>
<evidence type="ECO:0000313" key="4">
    <source>
        <dbReference type="EMBL" id="RUQ87528.1"/>
    </source>
</evidence>
<evidence type="ECO:0000256" key="1">
    <source>
        <dbReference type="ARBA" id="ARBA00022679"/>
    </source>
</evidence>
<dbReference type="EMBL" id="RZGY01000001">
    <property type="protein sequence ID" value="RUQ87528.1"/>
    <property type="molecule type" value="Genomic_DNA"/>
</dbReference>
<evidence type="ECO:0000259" key="3">
    <source>
        <dbReference type="PROSITE" id="PS51186"/>
    </source>
</evidence>
<dbReference type="Pfam" id="PF00583">
    <property type="entry name" value="Acetyltransf_1"/>
    <property type="match status" value="1"/>
</dbReference>
<reference evidence="4 5" key="1">
    <citation type="submission" date="2018-12" db="EMBL/GenBank/DDBJ databases">
        <authorList>
            <person name="hu s."/>
            <person name="Xu Y."/>
            <person name="Xu B."/>
            <person name="Li F."/>
        </authorList>
    </citation>
    <scope>NUCLEOTIDE SEQUENCE [LARGE SCALE GENOMIC DNA]</scope>
    <source>
        <strain evidence="4 5">KSW2-17</strain>
    </source>
</reference>
<keyword evidence="5" id="KW-1185">Reference proteome</keyword>
<dbReference type="SUPFAM" id="SSF55729">
    <property type="entry name" value="Acyl-CoA N-acyltransferases (Nat)"/>
    <property type="match status" value="1"/>
</dbReference>
<accession>A0ABY0CBV7</accession>
<dbReference type="PROSITE" id="PS51186">
    <property type="entry name" value="GNAT"/>
    <property type="match status" value="1"/>
</dbReference>
<keyword evidence="1" id="KW-0808">Transferase</keyword>
<dbReference type="Proteomes" id="UP000268291">
    <property type="component" value="Unassembled WGS sequence"/>
</dbReference>
<protein>
    <submittedName>
        <fullName evidence="4">GNAT family N-acetyltransferase</fullName>
    </submittedName>
</protein>
<dbReference type="CDD" id="cd04301">
    <property type="entry name" value="NAT_SF"/>
    <property type="match status" value="1"/>
</dbReference>
<keyword evidence="2" id="KW-0012">Acyltransferase</keyword>
<name>A0ABY0CBV7_9MICO</name>
<organism evidence="4 5">
    <name type="scientific">Labedella gwakjiensis</name>
    <dbReference type="NCBI Taxonomy" id="390269"/>
    <lineage>
        <taxon>Bacteria</taxon>
        <taxon>Bacillati</taxon>
        <taxon>Actinomycetota</taxon>
        <taxon>Actinomycetes</taxon>
        <taxon>Micrococcales</taxon>
        <taxon>Microbacteriaceae</taxon>
        <taxon>Labedella</taxon>
    </lineage>
</organism>
<dbReference type="InterPro" id="IPR016181">
    <property type="entry name" value="Acyl_CoA_acyltransferase"/>
</dbReference>